<reference evidence="4 5" key="1">
    <citation type="journal article" date="2024" name="G3 (Bethesda)">
        <title>Genome assembly of Hibiscus sabdariffa L. provides insights into metabolisms of medicinal natural products.</title>
        <authorList>
            <person name="Kim T."/>
        </authorList>
    </citation>
    <scope>NUCLEOTIDE SEQUENCE [LARGE SCALE GENOMIC DNA]</scope>
    <source>
        <strain evidence="4">TK-2024</strain>
        <tissue evidence="4">Old leaves</tissue>
    </source>
</reference>
<feature type="compositionally biased region" description="Basic and acidic residues" evidence="2">
    <location>
        <begin position="281"/>
        <end position="298"/>
    </location>
</feature>
<evidence type="ECO:0000259" key="3">
    <source>
        <dbReference type="PROSITE" id="PS50158"/>
    </source>
</evidence>
<evidence type="ECO:0000256" key="1">
    <source>
        <dbReference type="PROSITE-ProRule" id="PRU00047"/>
    </source>
</evidence>
<keyword evidence="1" id="KW-0863">Zinc-finger</keyword>
<gene>
    <name evidence="4" type="ORF">V6N11_002043</name>
</gene>
<evidence type="ECO:0000256" key="2">
    <source>
        <dbReference type="SAM" id="MobiDB-lite"/>
    </source>
</evidence>
<evidence type="ECO:0000313" key="5">
    <source>
        <dbReference type="Proteomes" id="UP001396334"/>
    </source>
</evidence>
<feature type="domain" description="CCHC-type" evidence="3">
    <location>
        <begin position="249"/>
        <end position="262"/>
    </location>
</feature>
<dbReference type="Proteomes" id="UP001396334">
    <property type="component" value="Unassembled WGS sequence"/>
</dbReference>
<dbReference type="EMBL" id="JBBPBN010000031">
    <property type="protein sequence ID" value="KAK9004236.1"/>
    <property type="molecule type" value="Genomic_DNA"/>
</dbReference>
<dbReference type="PROSITE" id="PS50158">
    <property type="entry name" value="ZF_CCHC"/>
    <property type="match status" value="1"/>
</dbReference>
<dbReference type="InterPro" id="IPR001878">
    <property type="entry name" value="Znf_CCHC"/>
</dbReference>
<protein>
    <recommendedName>
        <fullName evidence="3">CCHC-type domain-containing protein</fullName>
    </recommendedName>
</protein>
<dbReference type="Pfam" id="PF00098">
    <property type="entry name" value="zf-CCHC"/>
    <property type="match status" value="1"/>
</dbReference>
<feature type="region of interest" description="Disordered" evidence="2">
    <location>
        <begin position="275"/>
        <end position="298"/>
    </location>
</feature>
<keyword evidence="5" id="KW-1185">Reference proteome</keyword>
<proteinExistence type="predicted"/>
<sequence>MHITSFVEARGSRFKSFVEVCFCGYGSIWKHLDCLWVIWYVSVRLGGVSESLVLVAIGRLSSIMARPRRGVRAGGQAPVHPENVEVEQGNEETLPPPPVDGKANVGGIGPRRGAGSQVAQGLAVGDMTPLIQAIARAFQTAMAGVQVTAQPQSDGNGLPLGRLCSLDGVEFRELPTRASESSSGKRPANWDRDCAKRHKNQRYYPGPRREGGNPGRGRQGQENSCRAPVCVGCGRHHMGECWGDENSYWNCGARGHMKRDCPHPARVGRAPVRAVGPQRGRGRDRGNFQRGNDGPRNDAHVVAVQPEGEGPARVCAQREGRGDNDVIAGNFSLQSLSLLSLIDSDSTHLYILK</sequence>
<evidence type="ECO:0000313" key="4">
    <source>
        <dbReference type="EMBL" id="KAK9004236.1"/>
    </source>
</evidence>
<name>A0ABR2QUV2_9ROSI</name>
<feature type="region of interest" description="Disordered" evidence="2">
    <location>
        <begin position="175"/>
        <end position="224"/>
    </location>
</feature>
<keyword evidence="1" id="KW-0479">Metal-binding</keyword>
<organism evidence="4 5">
    <name type="scientific">Hibiscus sabdariffa</name>
    <name type="common">roselle</name>
    <dbReference type="NCBI Taxonomy" id="183260"/>
    <lineage>
        <taxon>Eukaryota</taxon>
        <taxon>Viridiplantae</taxon>
        <taxon>Streptophyta</taxon>
        <taxon>Embryophyta</taxon>
        <taxon>Tracheophyta</taxon>
        <taxon>Spermatophyta</taxon>
        <taxon>Magnoliopsida</taxon>
        <taxon>eudicotyledons</taxon>
        <taxon>Gunneridae</taxon>
        <taxon>Pentapetalae</taxon>
        <taxon>rosids</taxon>
        <taxon>malvids</taxon>
        <taxon>Malvales</taxon>
        <taxon>Malvaceae</taxon>
        <taxon>Malvoideae</taxon>
        <taxon>Hibiscus</taxon>
    </lineage>
</organism>
<accession>A0ABR2QUV2</accession>
<keyword evidence="1" id="KW-0862">Zinc</keyword>
<comment type="caution">
    <text evidence="4">The sequence shown here is derived from an EMBL/GenBank/DDBJ whole genome shotgun (WGS) entry which is preliminary data.</text>
</comment>